<protein>
    <recommendedName>
        <fullName evidence="4">Transporter</fullName>
    </recommendedName>
</protein>
<dbReference type="AlphaFoldDB" id="A0A7V8J0M9"/>
<evidence type="ECO:0000313" key="2">
    <source>
        <dbReference type="EMBL" id="KAF0250699.1"/>
    </source>
</evidence>
<feature type="signal peptide" evidence="1">
    <location>
        <begin position="1"/>
        <end position="24"/>
    </location>
</feature>
<reference evidence="2 3" key="1">
    <citation type="submission" date="2019-12" db="EMBL/GenBank/DDBJ databases">
        <authorList>
            <person name="Woiski C."/>
        </authorList>
    </citation>
    <scope>NUCLEOTIDE SEQUENCE [LARGE SCALE GENOMIC DNA]</scope>
    <source>
        <strain evidence="2 3">BOE100</strain>
    </source>
</reference>
<gene>
    <name evidence="2" type="ORF">GN299_32540</name>
</gene>
<accession>A0A7V8J0M9</accession>
<organism evidence="2 3">
    <name type="scientific">Pseudomonas putida</name>
    <name type="common">Arthrobacter siderocapsulatus</name>
    <dbReference type="NCBI Taxonomy" id="303"/>
    <lineage>
        <taxon>Bacteria</taxon>
        <taxon>Pseudomonadati</taxon>
        <taxon>Pseudomonadota</taxon>
        <taxon>Gammaproteobacteria</taxon>
        <taxon>Pseudomonadales</taxon>
        <taxon>Pseudomonadaceae</taxon>
        <taxon>Pseudomonas</taxon>
    </lineage>
</organism>
<dbReference type="Pfam" id="PF13557">
    <property type="entry name" value="Phenol_MetA_deg"/>
    <property type="match status" value="1"/>
</dbReference>
<dbReference type="Proteomes" id="UP000442695">
    <property type="component" value="Unassembled WGS sequence"/>
</dbReference>
<dbReference type="EMBL" id="WOWR01000097">
    <property type="protein sequence ID" value="KAF0250699.1"/>
    <property type="molecule type" value="Genomic_DNA"/>
</dbReference>
<evidence type="ECO:0000256" key="1">
    <source>
        <dbReference type="SAM" id="SignalP"/>
    </source>
</evidence>
<proteinExistence type="predicted"/>
<sequence>MNNKYARYLAVIALHVVFGNTTFAAENIKPAGPIGGTDIRQAILPPPGVYGLGVGVGLGFPTYWTEDDDLDAKGGSGILGFGAAIVYDTEVFGGSIASTAFASYERTCFGFKGGDKFCSEGQGDIYSDVLMWSRNFPMGYERSKTAPWIPYGLNVLLGLGVTFPTGKYDKSEMVNVSANVYDFAPNFALTYVVPSIFGEGTGDATEFSARVFYNMYTKNHDTDYQTGDLVSMDFAISQRFGQWQVGLAGTGFVQIEDDRVNGFTPPNNGNRAKSLSLGPVVSYDFLWDDTPWNVTLKGLTGIDGENTAAARGVVLKIGRQFM</sequence>
<feature type="chain" id="PRO_5031381952" description="Transporter" evidence="1">
    <location>
        <begin position="25"/>
        <end position="322"/>
    </location>
</feature>
<dbReference type="InterPro" id="IPR025737">
    <property type="entry name" value="FApF"/>
</dbReference>
<name>A0A7V8J0M9_PSEPU</name>
<evidence type="ECO:0008006" key="4">
    <source>
        <dbReference type="Google" id="ProtNLM"/>
    </source>
</evidence>
<dbReference type="RefSeq" id="WP_010952976.1">
    <property type="nucleotide sequence ID" value="NZ_CABEEI010000004.1"/>
</dbReference>
<evidence type="ECO:0000313" key="3">
    <source>
        <dbReference type="Proteomes" id="UP000442695"/>
    </source>
</evidence>
<comment type="caution">
    <text evidence="2">The sequence shown here is derived from an EMBL/GenBank/DDBJ whole genome shotgun (WGS) entry which is preliminary data.</text>
</comment>
<keyword evidence="1" id="KW-0732">Signal</keyword>